<evidence type="ECO:0000313" key="2">
    <source>
        <dbReference type="EMBL" id="SKA81837.1"/>
    </source>
</evidence>
<dbReference type="EMBL" id="FUYH01000004">
    <property type="protein sequence ID" value="SKA81837.1"/>
    <property type="molecule type" value="Genomic_DNA"/>
</dbReference>
<name>A0A1T4WXG9_9CLOT</name>
<organism evidence="2 3">
    <name type="scientific">Caloramator quimbayensis</name>
    <dbReference type="NCBI Taxonomy" id="1147123"/>
    <lineage>
        <taxon>Bacteria</taxon>
        <taxon>Bacillati</taxon>
        <taxon>Bacillota</taxon>
        <taxon>Clostridia</taxon>
        <taxon>Eubacteriales</taxon>
        <taxon>Clostridiaceae</taxon>
        <taxon>Caloramator</taxon>
    </lineage>
</organism>
<dbReference type="Proteomes" id="UP000190105">
    <property type="component" value="Unassembled WGS sequence"/>
</dbReference>
<dbReference type="STRING" id="1147123.SAMN05443428_104124"/>
<keyword evidence="1" id="KW-0472">Membrane</keyword>
<feature type="transmembrane region" description="Helical" evidence="1">
    <location>
        <begin position="6"/>
        <end position="23"/>
    </location>
</feature>
<evidence type="ECO:0008006" key="4">
    <source>
        <dbReference type="Google" id="ProtNLM"/>
    </source>
</evidence>
<sequence length="131" mass="15417">MIEVLLMIIVLSSITVYVMNFLFHYNNFVWKIEDNVDIQENMKIAMDFLYDSIVKAGSINIENNSIYIDGKKFYIKNNILRYDTDSQQIASGITKIEIIKISDNQNLYFIKIYSNNKIETTYVLNRSDVYD</sequence>
<keyword evidence="1" id="KW-0812">Transmembrane</keyword>
<keyword evidence="3" id="KW-1185">Reference proteome</keyword>
<dbReference type="AlphaFoldDB" id="A0A1T4WXG9"/>
<proteinExistence type="predicted"/>
<evidence type="ECO:0000313" key="3">
    <source>
        <dbReference type="Proteomes" id="UP000190105"/>
    </source>
</evidence>
<evidence type="ECO:0000256" key="1">
    <source>
        <dbReference type="SAM" id="Phobius"/>
    </source>
</evidence>
<reference evidence="3" key="1">
    <citation type="submission" date="2017-02" db="EMBL/GenBank/DDBJ databases">
        <authorList>
            <person name="Varghese N."/>
            <person name="Submissions S."/>
        </authorList>
    </citation>
    <scope>NUCLEOTIDE SEQUENCE [LARGE SCALE GENOMIC DNA]</scope>
    <source>
        <strain evidence="3">USBA 833</strain>
    </source>
</reference>
<keyword evidence="1" id="KW-1133">Transmembrane helix</keyword>
<protein>
    <recommendedName>
        <fullName evidence="4">Competence protein ComGF</fullName>
    </recommendedName>
</protein>
<accession>A0A1T4WXG9</accession>
<gene>
    <name evidence="2" type="ORF">SAMN05443428_104124</name>
</gene>